<feature type="transmembrane region" description="Helical" evidence="1">
    <location>
        <begin position="79"/>
        <end position="98"/>
    </location>
</feature>
<name>A0A1A9GLN4_9ACTN</name>
<organism evidence="2 3">
    <name type="scientific">Nocardioides dokdonensis FR1436</name>
    <dbReference type="NCBI Taxonomy" id="1300347"/>
    <lineage>
        <taxon>Bacteria</taxon>
        <taxon>Bacillati</taxon>
        <taxon>Actinomycetota</taxon>
        <taxon>Actinomycetes</taxon>
        <taxon>Propionibacteriales</taxon>
        <taxon>Nocardioidaceae</taxon>
        <taxon>Nocardioides</taxon>
    </lineage>
</organism>
<dbReference type="Proteomes" id="UP000077868">
    <property type="component" value="Chromosome"/>
</dbReference>
<keyword evidence="1" id="KW-0472">Membrane</keyword>
<evidence type="ECO:0000313" key="2">
    <source>
        <dbReference type="EMBL" id="ANH38391.1"/>
    </source>
</evidence>
<proteinExistence type="predicted"/>
<feature type="transmembrane region" description="Helical" evidence="1">
    <location>
        <begin position="165"/>
        <end position="187"/>
    </location>
</feature>
<keyword evidence="3" id="KW-1185">Reference proteome</keyword>
<feature type="transmembrane region" description="Helical" evidence="1">
    <location>
        <begin position="194"/>
        <end position="218"/>
    </location>
</feature>
<reference evidence="2 3" key="1">
    <citation type="submission" date="2016-03" db="EMBL/GenBank/DDBJ databases">
        <title>Complete genome sequence of a soil Actinobacterium, Nocardioides dokdonensis FR1436.</title>
        <authorList>
            <person name="Kwon S.-K."/>
            <person name="Kim K."/>
            <person name="Kim J.F."/>
        </authorList>
    </citation>
    <scope>NUCLEOTIDE SEQUENCE [LARGE SCALE GENOMIC DNA]</scope>
    <source>
        <strain evidence="2 3">FR1436</strain>
    </source>
</reference>
<dbReference type="EMBL" id="CP015079">
    <property type="protein sequence ID" value="ANH38391.1"/>
    <property type="molecule type" value="Genomic_DNA"/>
</dbReference>
<dbReference type="PATRIC" id="fig|1300347.3.peg.1962"/>
<feature type="transmembrane region" description="Helical" evidence="1">
    <location>
        <begin position="119"/>
        <end position="145"/>
    </location>
</feature>
<gene>
    <name evidence="2" type="ORF">I601_1962</name>
</gene>
<evidence type="ECO:0000256" key="1">
    <source>
        <dbReference type="SAM" id="Phobius"/>
    </source>
</evidence>
<dbReference type="AlphaFoldDB" id="A0A1A9GLN4"/>
<dbReference type="KEGG" id="ndk:I601_1962"/>
<dbReference type="STRING" id="1300347.I601_1962"/>
<sequence length="281" mass="28795">MSSPASSPAASRSVASRVASAFVAEHRKLVSTRMWWILALVMAVYLAFIGGVLALSITVTPPGESAPPLVGIDAALSTYGVINAIGYVFPLVVGTLAVTSEHRHGTIDQTYLAEPRRGVVLLAKLLGTVPVGLFLGVVGTLGLVATAAPVLAWQGQGAHLDSGRVWQTLLLGVVVTALWAVLGAAFGAVLTNQVAAIVVVLAFTQFVEPVARVSLAAFEGVSGVAAYLPGAAADAVVGASIFSGFGGGDLLSRWAGALVLLAYVALLGAVGWWRSTRNDVR</sequence>
<protein>
    <submittedName>
        <fullName evidence="2">ABC-2 family transporter protein</fullName>
    </submittedName>
</protein>
<keyword evidence="1" id="KW-1133">Transmembrane helix</keyword>
<dbReference type="RefSeq" id="WP_237089600.1">
    <property type="nucleotide sequence ID" value="NZ_CP015079.1"/>
</dbReference>
<keyword evidence="1" id="KW-0812">Transmembrane</keyword>
<feature type="transmembrane region" description="Helical" evidence="1">
    <location>
        <begin position="35"/>
        <end position="59"/>
    </location>
</feature>
<evidence type="ECO:0000313" key="3">
    <source>
        <dbReference type="Proteomes" id="UP000077868"/>
    </source>
</evidence>
<feature type="transmembrane region" description="Helical" evidence="1">
    <location>
        <begin position="254"/>
        <end position="273"/>
    </location>
</feature>
<accession>A0A1A9GLN4</accession>